<protein>
    <submittedName>
        <fullName evidence="1">Uncharacterized protein</fullName>
    </submittedName>
</protein>
<name>A0ACC2NNQ1_9HYME</name>
<keyword evidence="2" id="KW-1185">Reference proteome</keyword>
<comment type="caution">
    <text evidence="1">The sequence shown here is derived from an EMBL/GenBank/DDBJ whole genome shotgun (WGS) entry which is preliminary data.</text>
</comment>
<organism evidence="1 2">
    <name type="scientific">Eretmocerus hayati</name>
    <dbReference type="NCBI Taxonomy" id="131215"/>
    <lineage>
        <taxon>Eukaryota</taxon>
        <taxon>Metazoa</taxon>
        <taxon>Ecdysozoa</taxon>
        <taxon>Arthropoda</taxon>
        <taxon>Hexapoda</taxon>
        <taxon>Insecta</taxon>
        <taxon>Pterygota</taxon>
        <taxon>Neoptera</taxon>
        <taxon>Endopterygota</taxon>
        <taxon>Hymenoptera</taxon>
        <taxon>Apocrita</taxon>
        <taxon>Proctotrupomorpha</taxon>
        <taxon>Chalcidoidea</taxon>
        <taxon>Aphelinidae</taxon>
        <taxon>Aphelininae</taxon>
        <taxon>Eretmocerus</taxon>
    </lineage>
</organism>
<reference evidence="1" key="1">
    <citation type="submission" date="2023-04" db="EMBL/GenBank/DDBJ databases">
        <title>A chromosome-level genome assembly of the parasitoid wasp Eretmocerus hayati.</title>
        <authorList>
            <person name="Zhong Y."/>
            <person name="Liu S."/>
            <person name="Liu Y."/>
        </authorList>
    </citation>
    <scope>NUCLEOTIDE SEQUENCE</scope>
    <source>
        <strain evidence="1">ZJU_SS_LIU_2023</strain>
    </source>
</reference>
<evidence type="ECO:0000313" key="2">
    <source>
        <dbReference type="Proteomes" id="UP001239111"/>
    </source>
</evidence>
<gene>
    <name evidence="1" type="ORF">QAD02_003964</name>
</gene>
<feature type="non-terminal residue" evidence="1">
    <location>
        <position position="1"/>
    </location>
</feature>
<proteinExistence type="predicted"/>
<dbReference type="EMBL" id="CM056743">
    <property type="protein sequence ID" value="KAJ8672704.1"/>
    <property type="molecule type" value="Genomic_DNA"/>
</dbReference>
<evidence type="ECO:0000313" key="1">
    <source>
        <dbReference type="EMBL" id="KAJ8672704.1"/>
    </source>
</evidence>
<sequence>KRHDSAESAESDEKNAGEVVLLFPDFPSSRLGGVFGDMNDDDSNPLAGSGFWDPFYPRLQEVINQFRAQMAAAFAGMKPGSLMPGSLSPWGSSGQLPEGANSTSTTKVINNHRVTINETTYSDGDEDSKTFVKVRVVHVNPIEESSESGESNVSASTPLEANQAEGEREPLTSTAAPSRSVETLEEFDNEIPKSQVEVLNA</sequence>
<accession>A0ACC2NNQ1</accession>
<dbReference type="Proteomes" id="UP001239111">
    <property type="component" value="Chromosome 3"/>
</dbReference>